<dbReference type="Pfam" id="PF13561">
    <property type="entry name" value="adh_short_C2"/>
    <property type="match status" value="1"/>
</dbReference>
<evidence type="ECO:0000313" key="2">
    <source>
        <dbReference type="EMBL" id="RIH90618.1"/>
    </source>
</evidence>
<sequence length="254" mass="25694">MTSLTGKSALVTGASGIAAATARHLAGLGAAVMVLDRSGENLSRLESELPGVAGFEADLLEPSAADAAVAAALGRFGRLDVLVNAAGISGRRFGDGPVHEATDAGWDSVMDTNARGTFRMCRAALGPMLEQGSGAIVNVASVLAYAPAREFFATHAYAACNGARIALTKAMAAYYAPHGIRVNAVAPGLIATPMSARAQGDPAILGYVRVRQPLTGELGTPEDVAQAIGYLASDAARFVTGVVLEVAGGWSVAG</sequence>
<dbReference type="EMBL" id="QXDL01000006">
    <property type="protein sequence ID" value="RIH90618.1"/>
    <property type="molecule type" value="Genomic_DNA"/>
</dbReference>
<gene>
    <name evidence="2" type="primary">bacC_2</name>
    <name evidence="2" type="ORF">Mterra_00319</name>
</gene>
<evidence type="ECO:0000313" key="3">
    <source>
        <dbReference type="Proteomes" id="UP000265715"/>
    </source>
</evidence>
<name>A0A399F343_9DEIN</name>
<dbReference type="AlphaFoldDB" id="A0A399F343"/>
<accession>A0A399F343</accession>
<dbReference type="PANTHER" id="PTHR42760:SF135">
    <property type="entry name" value="BLL7886 PROTEIN"/>
    <property type="match status" value="1"/>
</dbReference>
<dbReference type="PRINTS" id="PR00081">
    <property type="entry name" value="GDHRDH"/>
</dbReference>
<comment type="similarity">
    <text evidence="1">Belongs to the short-chain dehydrogenases/reductases (SDR) family.</text>
</comment>
<dbReference type="SUPFAM" id="SSF51735">
    <property type="entry name" value="NAD(P)-binding Rossmann-fold domains"/>
    <property type="match status" value="1"/>
</dbReference>
<dbReference type="InterPro" id="IPR036291">
    <property type="entry name" value="NAD(P)-bd_dom_sf"/>
</dbReference>
<proteinExistence type="inferred from homology"/>
<dbReference type="PRINTS" id="PR00080">
    <property type="entry name" value="SDRFAMILY"/>
</dbReference>
<dbReference type="InterPro" id="IPR002347">
    <property type="entry name" value="SDR_fam"/>
</dbReference>
<dbReference type="RefSeq" id="WP_119313569.1">
    <property type="nucleotide sequence ID" value="NZ_QXDL01000006.1"/>
</dbReference>
<dbReference type="GO" id="GO:0016616">
    <property type="term" value="F:oxidoreductase activity, acting on the CH-OH group of donors, NAD or NADP as acceptor"/>
    <property type="evidence" value="ECO:0007669"/>
    <property type="project" value="TreeGrafter"/>
</dbReference>
<organism evidence="2 3">
    <name type="scientific">Calidithermus terrae</name>
    <dbReference type="NCBI Taxonomy" id="1408545"/>
    <lineage>
        <taxon>Bacteria</taxon>
        <taxon>Thermotogati</taxon>
        <taxon>Deinococcota</taxon>
        <taxon>Deinococci</taxon>
        <taxon>Thermales</taxon>
        <taxon>Thermaceae</taxon>
        <taxon>Calidithermus</taxon>
    </lineage>
</organism>
<reference evidence="2 3" key="1">
    <citation type="submission" date="2018-08" db="EMBL/GenBank/DDBJ databases">
        <title>Meiothermus terrae DSM 26712 genome sequencing project.</title>
        <authorList>
            <person name="Da Costa M.S."/>
            <person name="Albuquerque L."/>
            <person name="Raposo P."/>
            <person name="Froufe H.J.C."/>
            <person name="Barroso C.S."/>
            <person name="Egas C."/>
        </authorList>
    </citation>
    <scope>NUCLEOTIDE SEQUENCE [LARGE SCALE GENOMIC DNA]</scope>
    <source>
        <strain evidence="2 3">DSM 26712</strain>
    </source>
</reference>
<dbReference type="GO" id="GO:0030497">
    <property type="term" value="P:fatty acid elongation"/>
    <property type="evidence" value="ECO:0007669"/>
    <property type="project" value="TreeGrafter"/>
</dbReference>
<dbReference type="EC" id="1.1.1.385" evidence="2"/>
<keyword evidence="2" id="KW-0560">Oxidoreductase</keyword>
<evidence type="ECO:0000256" key="1">
    <source>
        <dbReference type="ARBA" id="ARBA00006484"/>
    </source>
</evidence>
<dbReference type="PANTHER" id="PTHR42760">
    <property type="entry name" value="SHORT-CHAIN DEHYDROGENASES/REDUCTASES FAMILY MEMBER"/>
    <property type="match status" value="1"/>
</dbReference>
<dbReference type="Proteomes" id="UP000265715">
    <property type="component" value="Unassembled WGS sequence"/>
</dbReference>
<dbReference type="FunFam" id="3.40.50.720:FF:000084">
    <property type="entry name" value="Short-chain dehydrogenase reductase"/>
    <property type="match status" value="1"/>
</dbReference>
<protein>
    <submittedName>
        <fullName evidence="2">Dihydroanticapsin 7-dehydrogenase</fullName>
        <ecNumber evidence="2">1.1.1.385</ecNumber>
    </submittedName>
</protein>
<comment type="caution">
    <text evidence="2">The sequence shown here is derived from an EMBL/GenBank/DDBJ whole genome shotgun (WGS) entry which is preliminary data.</text>
</comment>
<keyword evidence="3" id="KW-1185">Reference proteome</keyword>
<dbReference type="CDD" id="cd05233">
    <property type="entry name" value="SDR_c"/>
    <property type="match status" value="1"/>
</dbReference>
<dbReference type="OrthoDB" id="9803333at2"/>
<dbReference type="Gene3D" id="3.40.50.720">
    <property type="entry name" value="NAD(P)-binding Rossmann-like Domain"/>
    <property type="match status" value="1"/>
</dbReference>